<dbReference type="Pfam" id="PF06114">
    <property type="entry name" value="Peptidase_M78"/>
    <property type="match status" value="1"/>
</dbReference>
<reference evidence="2 3" key="1">
    <citation type="submission" date="2019-07" db="EMBL/GenBank/DDBJ databases">
        <title>Genome sequencing of 100 strains of the haloalkaliphilic chemolithoautotrophic sulfur-oxidizing bacterium Thioalkalivibrio.</title>
        <authorList>
            <person name="Muyzer G."/>
        </authorList>
    </citation>
    <scope>NUCLEOTIDE SEQUENCE [LARGE SCALE GENOMIC DNA]</scope>
    <source>
        <strain evidence="2 3">ASO4-4</strain>
    </source>
</reference>
<evidence type="ECO:0000259" key="1">
    <source>
        <dbReference type="Pfam" id="PF06114"/>
    </source>
</evidence>
<keyword evidence="3" id="KW-1185">Reference proteome</keyword>
<dbReference type="RefSeq" id="WP_144682075.1">
    <property type="nucleotide sequence ID" value="NZ_VLLC01000002.1"/>
</dbReference>
<organism evidence="2 3">
    <name type="scientific">Desulfobotulus alkaliphilus</name>
    <dbReference type="NCBI Taxonomy" id="622671"/>
    <lineage>
        <taxon>Bacteria</taxon>
        <taxon>Pseudomonadati</taxon>
        <taxon>Thermodesulfobacteriota</taxon>
        <taxon>Desulfobacteria</taxon>
        <taxon>Desulfobacterales</taxon>
        <taxon>Desulfobacteraceae</taxon>
        <taxon>Desulfobotulus</taxon>
    </lineage>
</organism>
<comment type="caution">
    <text evidence="2">The sequence shown here is derived from an EMBL/GenBank/DDBJ whole genome shotgun (WGS) entry which is preliminary data.</text>
</comment>
<name>A0A562S6G6_9BACT</name>
<dbReference type="Gene3D" id="1.10.10.2910">
    <property type="match status" value="1"/>
</dbReference>
<accession>A0A562S6G6</accession>
<dbReference type="Proteomes" id="UP000318307">
    <property type="component" value="Unassembled WGS sequence"/>
</dbReference>
<dbReference type="AlphaFoldDB" id="A0A562S6G6"/>
<evidence type="ECO:0000313" key="3">
    <source>
        <dbReference type="Proteomes" id="UP000318307"/>
    </source>
</evidence>
<sequence length="287" mass="33047">MANKNDKEPKALDQLFNQVGTYRNGKDLNELFSFIKRFPKIGPYNAFLLHVQKPGSTYVATAWEWKNKFNRTIKPGARPLVILQPFGPVRFVFDLAETTGNTPFPEELLQPFKTEGHLQEKAWKQLMANLITDGITYHEADYGVSSAGYIQRANQEIWKEAGEKNVKVLYQIITNRNHTREEKFATLAHELGHLYCGHLGSPSENWWPDRTLESKEVKEFEAESVAWLVCERMDIKNPSAQYLSGYLDEDDKIPDVSLETVLRAAGMVESRTLRKFPLRKENIQNKK</sequence>
<dbReference type="InterPro" id="IPR010359">
    <property type="entry name" value="IrrE_HExxH"/>
</dbReference>
<proteinExistence type="predicted"/>
<dbReference type="EMBL" id="VLLC01000002">
    <property type="protein sequence ID" value="TWI76937.1"/>
    <property type="molecule type" value="Genomic_DNA"/>
</dbReference>
<gene>
    <name evidence="2" type="ORF">LZ24_00559</name>
</gene>
<protein>
    <submittedName>
        <fullName evidence="2">Uncharacterized protein DUF955</fullName>
    </submittedName>
</protein>
<evidence type="ECO:0000313" key="2">
    <source>
        <dbReference type="EMBL" id="TWI76937.1"/>
    </source>
</evidence>
<feature type="domain" description="IrrE N-terminal-like" evidence="1">
    <location>
        <begin position="169"/>
        <end position="223"/>
    </location>
</feature>
<dbReference type="OrthoDB" id="7605626at2"/>